<evidence type="ECO:0000256" key="3">
    <source>
        <dbReference type="ARBA" id="ARBA00022692"/>
    </source>
</evidence>
<reference evidence="7" key="2">
    <citation type="submission" date="2025-08" db="UniProtKB">
        <authorList>
            <consortium name="Ensembl"/>
        </authorList>
    </citation>
    <scope>IDENTIFICATION</scope>
    <source>
        <strain evidence="7">Thorbecke</strain>
    </source>
</reference>
<dbReference type="HOGENOM" id="CLU_091032_3_1_1"/>
<name>G1SYI8_RABIT</name>
<evidence type="ECO:0000313" key="8">
    <source>
        <dbReference type="Proteomes" id="UP000001811"/>
    </source>
</evidence>
<evidence type="ECO:0000256" key="5">
    <source>
        <dbReference type="ARBA" id="ARBA00023136"/>
    </source>
</evidence>
<dbReference type="EMBL" id="AAGW02038234">
    <property type="status" value="NOT_ANNOTATED_CDS"/>
    <property type="molecule type" value="Genomic_DNA"/>
</dbReference>
<dbReference type="STRING" id="9986.ENSOCUP00000008683"/>
<dbReference type="AlphaFoldDB" id="G1SYI8"/>
<dbReference type="PANTHER" id="PTHR23320">
    <property type="entry name" value="MEMBRANE-SPANNING 4-DOMAINS SUBFAMILY A MS4A -RELATED"/>
    <property type="match status" value="1"/>
</dbReference>
<dbReference type="GO" id="GO:0005886">
    <property type="term" value="C:plasma membrane"/>
    <property type="evidence" value="ECO:0007669"/>
    <property type="project" value="TreeGrafter"/>
</dbReference>
<dbReference type="Bgee" id="ENSOCUG00000010079">
    <property type="expression patterns" value="Expressed in blood and 17 other cell types or tissues"/>
</dbReference>
<dbReference type="eggNOG" id="ENOG502S3XD">
    <property type="taxonomic scope" value="Eukaryota"/>
</dbReference>
<keyword evidence="4 6" id="KW-1133">Transmembrane helix</keyword>
<dbReference type="Proteomes" id="UP000001811">
    <property type="component" value="Chromosome 1"/>
</dbReference>
<keyword evidence="5 6" id="KW-0472">Membrane</keyword>
<dbReference type="InterPro" id="IPR030417">
    <property type="entry name" value="MS4A"/>
</dbReference>
<feature type="transmembrane region" description="Helical" evidence="6">
    <location>
        <begin position="123"/>
        <end position="145"/>
    </location>
</feature>
<evidence type="ECO:0000256" key="6">
    <source>
        <dbReference type="SAM" id="Phobius"/>
    </source>
</evidence>
<dbReference type="GeneTree" id="ENSGT00940000155376"/>
<proteinExistence type="inferred from homology"/>
<dbReference type="Ensembl" id="ENSOCUT00000010079.4">
    <property type="protein sequence ID" value="ENSOCUP00000008683.3"/>
    <property type="gene ID" value="ENSOCUG00000010079.4"/>
</dbReference>
<keyword evidence="3 6" id="KW-0812">Transmembrane</keyword>
<sequence>MKFLFLTSDVSVRACWVYFCCSSSPDLHSRHCRLQESTISTAMTIIQGNEQTRADAGPALSQPGQQANLNSYMWKGLAEKFLKGEPKVLGVVQIMIAVMTMSVGVTMLSATLPYRGPHPISVYTFYTIWGSVMFILSGSFSVAAGTRTTKGLVQGSLGLNITSSVLAVFGIIISATSLSIYSFHHPYCNYIIGRDSCFMTISILLGMDSIALLLSVLEFCIAVSLSAFGCKVTCCNPGGVVLIMPTNSHGAEVVPPAPFKEDLAPTIDQQKNVPNYLP</sequence>
<evidence type="ECO:0000256" key="2">
    <source>
        <dbReference type="ARBA" id="ARBA00009565"/>
    </source>
</evidence>
<evidence type="ECO:0000313" key="7">
    <source>
        <dbReference type="Ensembl" id="ENSOCUP00000008683.3"/>
    </source>
</evidence>
<dbReference type="PANTHER" id="PTHR23320:SF128">
    <property type="entry name" value="MEMBRANE-SPANNING 4-DOMAINS SUBFAMILY A MEMBER 4A"/>
    <property type="match status" value="1"/>
</dbReference>
<comment type="subcellular location">
    <subcellularLocation>
        <location evidence="1">Membrane</location>
        <topology evidence="1">Multi-pass membrane protein</topology>
    </subcellularLocation>
</comment>
<dbReference type="EMBL" id="AAGW02038235">
    <property type="status" value="NOT_ANNOTATED_CDS"/>
    <property type="molecule type" value="Genomic_DNA"/>
</dbReference>
<evidence type="ECO:0000256" key="4">
    <source>
        <dbReference type="ARBA" id="ARBA00022989"/>
    </source>
</evidence>
<feature type="transmembrane region" description="Helical" evidence="6">
    <location>
        <begin position="201"/>
        <end position="223"/>
    </location>
</feature>
<dbReference type="PaxDb" id="9986-ENSOCUP00000008683"/>
<dbReference type="EMBL" id="AAGW02038231">
    <property type="status" value="NOT_ANNOTATED_CDS"/>
    <property type="molecule type" value="Genomic_DNA"/>
</dbReference>
<dbReference type="Pfam" id="PF04103">
    <property type="entry name" value="CD20"/>
    <property type="match status" value="1"/>
</dbReference>
<dbReference type="GO" id="GO:0005794">
    <property type="term" value="C:Golgi apparatus"/>
    <property type="evidence" value="ECO:0007669"/>
    <property type="project" value="TreeGrafter"/>
</dbReference>
<dbReference type="InParanoid" id="G1SYI8"/>
<evidence type="ECO:0000256" key="1">
    <source>
        <dbReference type="ARBA" id="ARBA00004141"/>
    </source>
</evidence>
<reference evidence="7" key="3">
    <citation type="submission" date="2025-09" db="UniProtKB">
        <authorList>
            <consortium name="Ensembl"/>
        </authorList>
    </citation>
    <scope>IDENTIFICATION</scope>
    <source>
        <strain evidence="7">Thorbecke</strain>
    </source>
</reference>
<dbReference type="EMBL" id="AAGW02038233">
    <property type="status" value="NOT_ANNOTATED_CDS"/>
    <property type="molecule type" value="Genomic_DNA"/>
</dbReference>
<feature type="transmembrane region" description="Helical" evidence="6">
    <location>
        <begin position="88"/>
        <end position="111"/>
    </location>
</feature>
<reference evidence="7 8" key="1">
    <citation type="journal article" date="2011" name="Nature">
        <title>A high-resolution map of human evolutionary constraint using 29 mammals.</title>
        <authorList>
            <person name="Lindblad-Toh K."/>
            <person name="Garber M."/>
            <person name="Zuk O."/>
            <person name="Lin M.F."/>
            <person name="Parker B.J."/>
            <person name="Washietl S."/>
            <person name="Kheradpour P."/>
            <person name="Ernst J."/>
            <person name="Jordan G."/>
            <person name="Mauceli E."/>
            <person name="Ward L.D."/>
            <person name="Lowe C.B."/>
            <person name="Holloway A.K."/>
            <person name="Clamp M."/>
            <person name="Gnerre S."/>
            <person name="Alfoldi J."/>
            <person name="Beal K."/>
            <person name="Chang J."/>
            <person name="Clawson H."/>
            <person name="Cuff J."/>
            <person name="Di Palma F."/>
            <person name="Fitzgerald S."/>
            <person name="Flicek P."/>
            <person name="Guttman M."/>
            <person name="Hubisz M.J."/>
            <person name="Jaffe D.B."/>
            <person name="Jungreis I."/>
            <person name="Kent W.J."/>
            <person name="Kostka D."/>
            <person name="Lara M."/>
            <person name="Martins A.L."/>
            <person name="Massingham T."/>
            <person name="Moltke I."/>
            <person name="Raney B.J."/>
            <person name="Rasmussen M.D."/>
            <person name="Robinson J."/>
            <person name="Stark A."/>
            <person name="Vilella A.J."/>
            <person name="Wen J."/>
            <person name="Xie X."/>
            <person name="Zody M.C."/>
            <person name="Baldwin J."/>
            <person name="Bloom T."/>
            <person name="Chin C.W."/>
            <person name="Heiman D."/>
            <person name="Nicol R."/>
            <person name="Nusbaum C."/>
            <person name="Young S."/>
            <person name="Wilkinson J."/>
            <person name="Worley K.C."/>
            <person name="Kovar C.L."/>
            <person name="Muzny D.M."/>
            <person name="Gibbs R.A."/>
            <person name="Cree A."/>
            <person name="Dihn H.H."/>
            <person name="Fowler G."/>
            <person name="Jhangiani S."/>
            <person name="Joshi V."/>
            <person name="Lee S."/>
            <person name="Lewis L.R."/>
            <person name="Nazareth L.V."/>
            <person name="Okwuonu G."/>
            <person name="Santibanez J."/>
            <person name="Warren W.C."/>
            <person name="Mardis E.R."/>
            <person name="Weinstock G.M."/>
            <person name="Wilson R.K."/>
            <person name="Delehaunty K."/>
            <person name="Dooling D."/>
            <person name="Fronik C."/>
            <person name="Fulton L."/>
            <person name="Fulton B."/>
            <person name="Graves T."/>
            <person name="Minx P."/>
            <person name="Sodergren E."/>
            <person name="Birney E."/>
            <person name="Margulies E.H."/>
            <person name="Herrero J."/>
            <person name="Green E.D."/>
            <person name="Haussler D."/>
            <person name="Siepel A."/>
            <person name="Goldman N."/>
            <person name="Pollard K.S."/>
            <person name="Pedersen J.S."/>
            <person name="Lander E.S."/>
            <person name="Kellis M."/>
        </authorList>
    </citation>
    <scope>NUCLEOTIDE SEQUENCE [LARGE SCALE GENOMIC DNA]</scope>
    <source>
        <strain evidence="7 8">Thorbecke inbred</strain>
    </source>
</reference>
<organism evidence="7 8">
    <name type="scientific">Oryctolagus cuniculus</name>
    <name type="common">Rabbit</name>
    <dbReference type="NCBI Taxonomy" id="9986"/>
    <lineage>
        <taxon>Eukaryota</taxon>
        <taxon>Metazoa</taxon>
        <taxon>Chordata</taxon>
        <taxon>Craniata</taxon>
        <taxon>Vertebrata</taxon>
        <taxon>Euteleostomi</taxon>
        <taxon>Mammalia</taxon>
        <taxon>Eutheria</taxon>
        <taxon>Euarchontoglires</taxon>
        <taxon>Glires</taxon>
        <taxon>Lagomorpha</taxon>
        <taxon>Leporidae</taxon>
        <taxon>Oryctolagus</taxon>
    </lineage>
</organism>
<keyword evidence="8" id="KW-1185">Reference proteome</keyword>
<accession>G1SYI8</accession>
<evidence type="ECO:0008006" key="9">
    <source>
        <dbReference type="Google" id="ProtNLM"/>
    </source>
</evidence>
<dbReference type="EMBL" id="AAGW02038232">
    <property type="status" value="NOT_ANNOTATED_CDS"/>
    <property type="molecule type" value="Genomic_DNA"/>
</dbReference>
<dbReference type="InterPro" id="IPR007237">
    <property type="entry name" value="CD20-like"/>
</dbReference>
<feature type="transmembrane region" description="Helical" evidence="6">
    <location>
        <begin position="157"/>
        <end position="181"/>
    </location>
</feature>
<protein>
    <recommendedName>
        <fullName evidence="9">Membrane spanning 4-domains A4A</fullName>
    </recommendedName>
</protein>
<dbReference type="FunCoup" id="G1SYI8">
    <property type="interactions" value="75"/>
</dbReference>
<comment type="similarity">
    <text evidence="2">Belongs to the MS4A family.</text>
</comment>